<evidence type="ECO:0000256" key="8">
    <source>
        <dbReference type="ARBA" id="ARBA00023052"/>
    </source>
</evidence>
<sequence length="637" mass="68752">MSDRGSSDQSPNALEAYPLLSKVKLPRDLRQLDQAKLRPLAGEMRRLLIDAVSQTGGHLAAGLGVVELTIALHYVFNTPYDRLVWDVGHQAYPHKILTGRGEQMGSLRQQGGLSGFPKRRESEYDSFGTGHSSTSIGAALGMAVAAKQKGEKRNVVAIIGDGAMGAGMAFEALNQAGALDQDLLVILNDNDMSISKPVGGFSNHLARLLSGKVYTSMREGGKSALSHLPHQVGDLVGRWEEHMKGMVMPGTLFEEMGFNYIGPIDGHDFDTLVATLQNMRNMSGPRLLHVVTQKGRGYVHAENDPCVYHGVTPFDPDTGKMEKHGSGKTYTQVFGDWLCAAAKHDDRLVAITPAMCEGSGMVQYAKQYPNRYYDVGIAEQHALTFAAGLACEGLKPVVAIYSTFLQRAYDQLIHDVALQDLDVTLAVDRAGQVGADGATHAGSFDLSYARSIPNMVIMAPGDERECSRLLQTAYDYPGPALVRYPRGSGPGVDVGSSLPARLPIGEGEIRRNGSRVAILVFGSLLATAQQVAEHVDATLANMRFIKPLDEKLIDKLAGTHQILITLEENVVMGGAGSAVNEYLASSGRQVRVLNLGLPDRYLDHASHQQQLSEAGLDSEGILAAIERANRETKFQVV</sequence>
<dbReference type="PROSITE" id="PS00802">
    <property type="entry name" value="TRANSKETOLASE_2"/>
    <property type="match status" value="1"/>
</dbReference>
<feature type="binding site" evidence="11">
    <location>
        <position position="190"/>
    </location>
    <ligand>
        <name>thiamine diphosphate</name>
        <dbReference type="ChEBI" id="CHEBI:58937"/>
    </ligand>
</feature>
<dbReference type="FunFam" id="3.40.50.920:FF:000002">
    <property type="entry name" value="1-deoxy-D-xylulose-5-phosphate synthase"/>
    <property type="match status" value="1"/>
</dbReference>
<evidence type="ECO:0000256" key="4">
    <source>
        <dbReference type="ARBA" id="ARBA00022679"/>
    </source>
</evidence>
<dbReference type="UniPathway" id="UPA00064">
    <property type="reaction ID" value="UER00091"/>
</dbReference>
<dbReference type="Pfam" id="PF02780">
    <property type="entry name" value="Transketolase_C"/>
    <property type="match status" value="1"/>
</dbReference>
<feature type="binding site" evidence="11">
    <location>
        <position position="379"/>
    </location>
    <ligand>
        <name>thiamine diphosphate</name>
        <dbReference type="ChEBI" id="CHEBI:58937"/>
    </ligand>
</feature>
<keyword evidence="5 11" id="KW-0479">Metal-binding</keyword>
<evidence type="ECO:0000256" key="1">
    <source>
        <dbReference type="ARBA" id="ARBA00004980"/>
    </source>
</evidence>
<feature type="binding site" evidence="11">
    <location>
        <position position="161"/>
    </location>
    <ligand>
        <name>Mg(2+)</name>
        <dbReference type="ChEBI" id="CHEBI:18420"/>
    </ligand>
</feature>
<dbReference type="InterPro" id="IPR005475">
    <property type="entry name" value="Transketolase-like_Pyr-bd"/>
</dbReference>
<dbReference type="InterPro" id="IPR033248">
    <property type="entry name" value="Transketolase_C"/>
</dbReference>
<feature type="domain" description="Transketolase-like pyrimidine-binding" evidence="12">
    <location>
        <begin position="328"/>
        <end position="492"/>
    </location>
</feature>
<keyword evidence="9 11" id="KW-0414">Isoprene biosynthesis</keyword>
<dbReference type="SUPFAM" id="SSF52518">
    <property type="entry name" value="Thiamin diphosphate-binding fold (THDP-binding)"/>
    <property type="match status" value="2"/>
</dbReference>
<dbReference type="InterPro" id="IPR005477">
    <property type="entry name" value="Dxylulose-5-P_synthase"/>
</dbReference>
<protein>
    <recommendedName>
        <fullName evidence="11">1-deoxy-D-xylulose-5-phosphate synthase</fullName>
        <ecNumber evidence="11">2.2.1.7</ecNumber>
    </recommendedName>
    <alternativeName>
        <fullName evidence="11">1-deoxyxylulose-5-phosphate synthase</fullName>
        <shortName evidence="11">DXP synthase</shortName>
        <shortName evidence="11">DXPS</shortName>
    </alternativeName>
</protein>
<dbReference type="GO" id="GO:0019288">
    <property type="term" value="P:isopentenyl diphosphate biosynthetic process, methylerythritol 4-phosphate pathway"/>
    <property type="evidence" value="ECO:0007669"/>
    <property type="project" value="TreeGrafter"/>
</dbReference>
<evidence type="ECO:0000313" key="14">
    <source>
        <dbReference type="Proteomes" id="UP000094769"/>
    </source>
</evidence>
<dbReference type="OrthoDB" id="9803371at2"/>
<dbReference type="GO" id="GO:0005829">
    <property type="term" value="C:cytosol"/>
    <property type="evidence" value="ECO:0007669"/>
    <property type="project" value="TreeGrafter"/>
</dbReference>
<dbReference type="InterPro" id="IPR029061">
    <property type="entry name" value="THDP-binding"/>
</dbReference>
<dbReference type="Pfam" id="PF13292">
    <property type="entry name" value="DXP_synthase_N"/>
    <property type="match status" value="1"/>
</dbReference>
<dbReference type="GO" id="GO:0009228">
    <property type="term" value="P:thiamine biosynthetic process"/>
    <property type="evidence" value="ECO:0007669"/>
    <property type="project" value="UniProtKB-UniRule"/>
</dbReference>
<feature type="binding site" evidence="11">
    <location>
        <position position="190"/>
    </location>
    <ligand>
        <name>Mg(2+)</name>
        <dbReference type="ChEBI" id="CHEBI:18420"/>
    </ligand>
</feature>
<dbReference type="CDD" id="cd07033">
    <property type="entry name" value="TPP_PYR_DXS_TK_like"/>
    <property type="match status" value="1"/>
</dbReference>
<dbReference type="PANTHER" id="PTHR43322">
    <property type="entry name" value="1-D-DEOXYXYLULOSE 5-PHOSPHATE SYNTHASE-RELATED"/>
    <property type="match status" value="1"/>
</dbReference>
<dbReference type="SUPFAM" id="SSF52922">
    <property type="entry name" value="TK C-terminal domain-like"/>
    <property type="match status" value="1"/>
</dbReference>
<evidence type="ECO:0000313" key="13">
    <source>
        <dbReference type="EMBL" id="ODJ86463.1"/>
    </source>
</evidence>
<dbReference type="GO" id="GO:0016114">
    <property type="term" value="P:terpenoid biosynthetic process"/>
    <property type="evidence" value="ECO:0007669"/>
    <property type="project" value="UniProtKB-UniRule"/>
</dbReference>
<dbReference type="Proteomes" id="UP000094769">
    <property type="component" value="Unassembled WGS sequence"/>
</dbReference>
<feature type="binding site" evidence="11">
    <location>
        <position position="298"/>
    </location>
    <ligand>
        <name>thiamine diphosphate</name>
        <dbReference type="ChEBI" id="CHEBI:58937"/>
    </ligand>
</feature>
<dbReference type="CDD" id="cd02007">
    <property type="entry name" value="TPP_DXS"/>
    <property type="match status" value="1"/>
</dbReference>
<comment type="pathway">
    <text evidence="1 11">Metabolic intermediate biosynthesis; 1-deoxy-D-xylulose 5-phosphate biosynthesis; 1-deoxy-D-xylulose 5-phosphate from D-glyceraldehyde 3-phosphate and pyruvate: step 1/1.</text>
</comment>
<comment type="cofactor">
    <cofactor evidence="11">
        <name>thiamine diphosphate</name>
        <dbReference type="ChEBI" id="CHEBI:58937"/>
    </cofactor>
    <text evidence="11">Binds 1 thiamine pyrophosphate per subunit.</text>
</comment>
<feature type="binding site" evidence="11">
    <location>
        <position position="89"/>
    </location>
    <ligand>
        <name>thiamine diphosphate</name>
        <dbReference type="ChEBI" id="CHEBI:58937"/>
    </ligand>
</feature>
<dbReference type="Pfam" id="PF02779">
    <property type="entry name" value="Transket_pyr"/>
    <property type="match status" value="1"/>
</dbReference>
<evidence type="ECO:0000256" key="11">
    <source>
        <dbReference type="HAMAP-Rule" id="MF_00315"/>
    </source>
</evidence>
<evidence type="ECO:0000256" key="9">
    <source>
        <dbReference type="ARBA" id="ARBA00023229"/>
    </source>
</evidence>
<comment type="catalytic activity">
    <reaction evidence="11">
        <text>D-glyceraldehyde 3-phosphate + pyruvate + H(+) = 1-deoxy-D-xylulose 5-phosphate + CO2</text>
        <dbReference type="Rhea" id="RHEA:12605"/>
        <dbReference type="ChEBI" id="CHEBI:15361"/>
        <dbReference type="ChEBI" id="CHEBI:15378"/>
        <dbReference type="ChEBI" id="CHEBI:16526"/>
        <dbReference type="ChEBI" id="CHEBI:57792"/>
        <dbReference type="ChEBI" id="CHEBI:59776"/>
        <dbReference type="EC" id="2.2.1.7"/>
    </reaction>
</comment>
<dbReference type="EMBL" id="MARB01000021">
    <property type="protein sequence ID" value="ODJ86463.1"/>
    <property type="molecule type" value="Genomic_DNA"/>
</dbReference>
<dbReference type="EC" id="2.2.1.7" evidence="11"/>
<organism evidence="13 14">
    <name type="scientific">Candidatus Thiodiazotropha endolucinida</name>
    <dbReference type="NCBI Taxonomy" id="1655433"/>
    <lineage>
        <taxon>Bacteria</taxon>
        <taxon>Pseudomonadati</taxon>
        <taxon>Pseudomonadota</taxon>
        <taxon>Gammaproteobacteria</taxon>
        <taxon>Chromatiales</taxon>
        <taxon>Sedimenticolaceae</taxon>
        <taxon>Candidatus Thiodiazotropha</taxon>
    </lineage>
</organism>
<evidence type="ECO:0000256" key="10">
    <source>
        <dbReference type="ARBA" id="ARBA00055605"/>
    </source>
</evidence>
<dbReference type="RefSeq" id="WP_069126988.1">
    <property type="nucleotide sequence ID" value="NZ_MARB01000021.1"/>
</dbReference>
<evidence type="ECO:0000256" key="5">
    <source>
        <dbReference type="ARBA" id="ARBA00022723"/>
    </source>
</evidence>
<keyword evidence="4 11" id="KW-0808">Transferase</keyword>
<gene>
    <name evidence="11 13" type="primary">dxs</name>
    <name evidence="13" type="ORF">CODIS_32470</name>
</gene>
<dbReference type="NCBIfam" id="TIGR00204">
    <property type="entry name" value="dxs"/>
    <property type="match status" value="1"/>
</dbReference>
<evidence type="ECO:0000256" key="3">
    <source>
        <dbReference type="ARBA" id="ARBA00011738"/>
    </source>
</evidence>
<comment type="similarity">
    <text evidence="2 11">Belongs to the transketolase family. DXPS subfamily.</text>
</comment>
<dbReference type="InterPro" id="IPR009014">
    <property type="entry name" value="Transketo_C/PFOR_II"/>
</dbReference>
<dbReference type="FunFam" id="3.40.50.970:FF:000005">
    <property type="entry name" value="1-deoxy-D-xylulose-5-phosphate synthase"/>
    <property type="match status" value="1"/>
</dbReference>
<dbReference type="GO" id="GO:0000287">
    <property type="term" value="F:magnesium ion binding"/>
    <property type="evidence" value="ECO:0007669"/>
    <property type="project" value="UniProtKB-UniRule"/>
</dbReference>
<name>A0A7Z0VIW3_9GAMM</name>
<comment type="subunit">
    <text evidence="3 11">Homodimer.</text>
</comment>
<comment type="cofactor">
    <cofactor evidence="11">
        <name>Mg(2+)</name>
        <dbReference type="ChEBI" id="CHEBI:18420"/>
    </cofactor>
    <text evidence="11">Binds 1 Mg(2+) ion per subunit.</text>
</comment>
<dbReference type="InterPro" id="IPR020826">
    <property type="entry name" value="Transketolase_BS"/>
</dbReference>
<evidence type="ECO:0000259" key="12">
    <source>
        <dbReference type="SMART" id="SM00861"/>
    </source>
</evidence>
<keyword evidence="8 11" id="KW-0786">Thiamine pyrophosphate</keyword>
<dbReference type="Gene3D" id="3.40.50.970">
    <property type="match status" value="2"/>
</dbReference>
<dbReference type="Gene3D" id="3.40.50.920">
    <property type="match status" value="1"/>
</dbReference>
<dbReference type="HAMAP" id="MF_00315">
    <property type="entry name" value="DXP_synth"/>
    <property type="match status" value="1"/>
</dbReference>
<accession>A0A7Z0VIW3</accession>
<dbReference type="NCBIfam" id="NF003933">
    <property type="entry name" value="PRK05444.2-2"/>
    <property type="match status" value="1"/>
</dbReference>
<keyword evidence="7 11" id="KW-0784">Thiamine biosynthesis</keyword>
<dbReference type="SMART" id="SM00861">
    <property type="entry name" value="Transket_pyr"/>
    <property type="match status" value="1"/>
</dbReference>
<keyword evidence="14" id="KW-1185">Reference proteome</keyword>
<reference evidence="13 14" key="1">
    <citation type="submission" date="2016-06" db="EMBL/GenBank/DDBJ databases">
        <title>Genome sequence of endosymbiont of Candidatus Endolucinida thiodiazotropha.</title>
        <authorList>
            <person name="Poehlein A."/>
            <person name="Koenig S."/>
            <person name="Heiden S.E."/>
            <person name="Thuermer A."/>
            <person name="Voget S."/>
            <person name="Daniel R."/>
            <person name="Markert S."/>
            <person name="Gros O."/>
            <person name="Schweder T."/>
        </authorList>
    </citation>
    <scope>NUCLEOTIDE SEQUENCE [LARGE SCALE GENOMIC DNA]</scope>
    <source>
        <strain evidence="13 14">COS</strain>
    </source>
</reference>
<comment type="function">
    <text evidence="10 11">Catalyzes the acyloin condensation reaction between C atoms 2 and 3 of pyruvate and glyceraldehyde 3-phosphate to yield 1-deoxy-D-xylulose-5-phosphate (DXP).</text>
</comment>
<evidence type="ECO:0000256" key="7">
    <source>
        <dbReference type="ARBA" id="ARBA00022977"/>
    </source>
</evidence>
<dbReference type="PROSITE" id="PS00801">
    <property type="entry name" value="TRANSKETOLASE_1"/>
    <property type="match status" value="1"/>
</dbReference>
<dbReference type="PANTHER" id="PTHR43322:SF5">
    <property type="entry name" value="1-DEOXY-D-XYLULOSE-5-PHOSPHATE SYNTHASE, CHLOROPLASTIC"/>
    <property type="match status" value="1"/>
</dbReference>
<evidence type="ECO:0000256" key="6">
    <source>
        <dbReference type="ARBA" id="ARBA00022842"/>
    </source>
</evidence>
<dbReference type="GO" id="GO:0030976">
    <property type="term" value="F:thiamine pyrophosphate binding"/>
    <property type="evidence" value="ECO:0007669"/>
    <property type="project" value="UniProtKB-UniRule"/>
</dbReference>
<evidence type="ECO:0000256" key="2">
    <source>
        <dbReference type="ARBA" id="ARBA00011081"/>
    </source>
</evidence>
<dbReference type="AlphaFoldDB" id="A0A7Z0VIW3"/>
<feature type="binding site" evidence="11">
    <location>
        <begin position="162"/>
        <end position="163"/>
    </location>
    <ligand>
        <name>thiamine diphosphate</name>
        <dbReference type="ChEBI" id="CHEBI:58937"/>
    </ligand>
</feature>
<comment type="caution">
    <text evidence="13">The sequence shown here is derived from an EMBL/GenBank/DDBJ whole genome shotgun (WGS) entry which is preliminary data.</text>
</comment>
<keyword evidence="6 11" id="KW-0460">Magnesium</keyword>
<proteinExistence type="inferred from homology"/>
<dbReference type="InterPro" id="IPR049557">
    <property type="entry name" value="Transketolase_CS"/>
</dbReference>
<dbReference type="GO" id="GO:0008661">
    <property type="term" value="F:1-deoxy-D-xylulose-5-phosphate synthase activity"/>
    <property type="evidence" value="ECO:0007669"/>
    <property type="project" value="UniProtKB-UniRule"/>
</dbReference>
<feature type="binding site" evidence="11">
    <location>
        <begin position="130"/>
        <end position="132"/>
    </location>
    <ligand>
        <name>thiamine diphosphate</name>
        <dbReference type="ChEBI" id="CHEBI:58937"/>
    </ligand>
</feature>